<feature type="DNA-binding region" description="OmpR/PhoB-type" evidence="6">
    <location>
        <begin position="1"/>
        <end position="87"/>
    </location>
</feature>
<evidence type="ECO:0000256" key="6">
    <source>
        <dbReference type="PROSITE-ProRule" id="PRU01091"/>
    </source>
</evidence>
<dbReference type="SUPFAM" id="SSF46894">
    <property type="entry name" value="C-terminal effector domain of the bipartite response regulators"/>
    <property type="match status" value="1"/>
</dbReference>
<feature type="repeat" description="WD" evidence="5">
    <location>
        <begin position="979"/>
        <end position="1020"/>
    </location>
</feature>
<dbReference type="InterPro" id="IPR019775">
    <property type="entry name" value="WD40_repeat_CS"/>
</dbReference>
<dbReference type="Gene3D" id="1.10.10.10">
    <property type="entry name" value="Winged helix-like DNA-binding domain superfamily/Winged helix DNA-binding domain"/>
    <property type="match status" value="1"/>
</dbReference>
<evidence type="ECO:0000256" key="3">
    <source>
        <dbReference type="ARBA" id="ARBA00022737"/>
    </source>
</evidence>
<dbReference type="SUPFAM" id="SSF50978">
    <property type="entry name" value="WD40 repeat-like"/>
    <property type="match status" value="1"/>
</dbReference>
<dbReference type="SUPFAM" id="SSF48452">
    <property type="entry name" value="TPR-like"/>
    <property type="match status" value="1"/>
</dbReference>
<dbReference type="InterPro" id="IPR011990">
    <property type="entry name" value="TPR-like_helical_dom_sf"/>
</dbReference>
<dbReference type="PROSITE" id="PS50294">
    <property type="entry name" value="WD_REPEATS_REGION"/>
    <property type="match status" value="1"/>
</dbReference>
<gene>
    <name evidence="8" type="ORF">GCM10009749_15310</name>
</gene>
<dbReference type="InterPro" id="IPR001680">
    <property type="entry name" value="WD40_rpt"/>
</dbReference>
<evidence type="ECO:0000256" key="2">
    <source>
        <dbReference type="ARBA" id="ARBA00022574"/>
    </source>
</evidence>
<dbReference type="InterPro" id="IPR049052">
    <property type="entry name" value="nSTAND1"/>
</dbReference>
<dbReference type="SMART" id="SM00320">
    <property type="entry name" value="WD40"/>
    <property type="match status" value="6"/>
</dbReference>
<dbReference type="SUPFAM" id="SSF52540">
    <property type="entry name" value="P-loop containing nucleoside triphosphate hydrolases"/>
    <property type="match status" value="1"/>
</dbReference>
<comment type="similarity">
    <text evidence="1">Belongs to the AfsR/DnrI/RedD regulatory family.</text>
</comment>
<dbReference type="SMART" id="SM01043">
    <property type="entry name" value="BTAD"/>
    <property type="match status" value="1"/>
</dbReference>
<keyword evidence="3" id="KW-0677">Repeat</keyword>
<dbReference type="Pfam" id="PF00400">
    <property type="entry name" value="WD40"/>
    <property type="match status" value="2"/>
</dbReference>
<evidence type="ECO:0000256" key="1">
    <source>
        <dbReference type="ARBA" id="ARBA00005820"/>
    </source>
</evidence>
<evidence type="ECO:0000313" key="8">
    <source>
        <dbReference type="EMBL" id="GAA1807920.1"/>
    </source>
</evidence>
<dbReference type="Pfam" id="PF03704">
    <property type="entry name" value="BTAD"/>
    <property type="match status" value="1"/>
</dbReference>
<evidence type="ECO:0000256" key="4">
    <source>
        <dbReference type="ARBA" id="ARBA00023125"/>
    </source>
</evidence>
<reference evidence="8 9" key="1">
    <citation type="journal article" date="2019" name="Int. J. Syst. Evol. Microbiol.">
        <title>The Global Catalogue of Microorganisms (GCM) 10K type strain sequencing project: providing services to taxonomists for standard genome sequencing and annotation.</title>
        <authorList>
            <consortium name="The Broad Institute Genomics Platform"/>
            <consortium name="The Broad Institute Genome Sequencing Center for Infectious Disease"/>
            <person name="Wu L."/>
            <person name="Ma J."/>
        </authorList>
    </citation>
    <scope>NUCLEOTIDE SEQUENCE [LARGE SCALE GENOMIC DNA]</scope>
    <source>
        <strain evidence="8 9">JCM 14322</strain>
    </source>
</reference>
<dbReference type="InterPro" id="IPR001867">
    <property type="entry name" value="OmpR/PhoB-type_DNA-bd"/>
</dbReference>
<dbReference type="Proteomes" id="UP001500002">
    <property type="component" value="Unassembled WGS sequence"/>
</dbReference>
<dbReference type="CDD" id="cd15831">
    <property type="entry name" value="BTAD"/>
    <property type="match status" value="1"/>
</dbReference>
<dbReference type="Pfam" id="PF00486">
    <property type="entry name" value="Trans_reg_C"/>
    <property type="match status" value="1"/>
</dbReference>
<evidence type="ECO:0000259" key="7">
    <source>
        <dbReference type="PROSITE" id="PS51755"/>
    </source>
</evidence>
<dbReference type="EMBL" id="BAAANJ010000005">
    <property type="protein sequence ID" value="GAA1807920.1"/>
    <property type="molecule type" value="Genomic_DNA"/>
</dbReference>
<evidence type="ECO:0000313" key="9">
    <source>
        <dbReference type="Proteomes" id="UP001500002"/>
    </source>
</evidence>
<dbReference type="RefSeq" id="WP_344295134.1">
    <property type="nucleotide sequence ID" value="NZ_BAAANJ010000005.1"/>
</dbReference>
<proteinExistence type="inferred from homology"/>
<accession>A0ABN2M356</accession>
<keyword evidence="2 5" id="KW-0853">WD repeat</keyword>
<evidence type="ECO:0000256" key="5">
    <source>
        <dbReference type="PROSITE-ProRule" id="PRU00221"/>
    </source>
</evidence>
<keyword evidence="4 6" id="KW-0238">DNA-binding</keyword>
<dbReference type="CDD" id="cd00383">
    <property type="entry name" value="trans_reg_C"/>
    <property type="match status" value="1"/>
</dbReference>
<dbReference type="InterPro" id="IPR016032">
    <property type="entry name" value="Sig_transdc_resp-reg_C-effctor"/>
</dbReference>
<dbReference type="InterPro" id="IPR015943">
    <property type="entry name" value="WD40/YVTN_repeat-like_dom_sf"/>
</dbReference>
<dbReference type="Gene3D" id="2.130.10.10">
    <property type="entry name" value="YVTN repeat-like/Quinoprotein amine dehydrogenase"/>
    <property type="match status" value="4"/>
</dbReference>
<keyword evidence="9" id="KW-1185">Reference proteome</keyword>
<organism evidence="8 9">
    <name type="scientific">Agromyces neolithicus</name>
    <dbReference type="NCBI Taxonomy" id="269420"/>
    <lineage>
        <taxon>Bacteria</taxon>
        <taxon>Bacillati</taxon>
        <taxon>Actinomycetota</taxon>
        <taxon>Actinomycetes</taxon>
        <taxon>Micrococcales</taxon>
        <taxon>Microbacteriaceae</taxon>
        <taxon>Agromyces</taxon>
    </lineage>
</organism>
<dbReference type="InterPro" id="IPR036322">
    <property type="entry name" value="WD40_repeat_dom_sf"/>
</dbReference>
<feature type="repeat" description="WD" evidence="5">
    <location>
        <begin position="1021"/>
        <end position="1053"/>
    </location>
</feature>
<sequence>MEIGVLGPVTVGGGAVALSPRDRVVLAALVARAGEAVPAAELADALWNGSPPASWTKVVPGCVMRLRRALGDAGAIETVGSSYRLVVEQVEIDAARFRQRVARGHELQQLGEPDRAVHVFAEALELWRGRAYSETDEAPIERVEASALEELRADTEEALVAARLEVGALGEAVGEAQALVVREPLREKRWALLAQAQYRAGRQGDALQTLRDARTTIAEELGLDPGPELAELERAILRHDSSLRVGEAATPPSLDCPYFGLVPAGLDDADLFFGREHELRSWLPALAESGVLVIAGPSGVGKSSLARAGVAAALRSQGRTVSVITPGARPMAALEGGVASGPRALIIDQCEEALVLCQDPAEQQRFFRTLAEGFSHELLVITLRADRLGDLANHPEFARLVERNLVLLGQLDTDGLRAVIERPARQAGLLLEPGLVDLLLRDVADEPGALPLLSHALRQTWLRREGRTLTVAGYTEAGGISGAVAQTAEQLYGELSEEQRRRLQSLLLRLVDATPELLPTRRRMPIDVVAADPRRAELVRLLVDARLLTSDDGTVEVAHEALARAWPRLTEWLEQDVDGQRILRHLSAAASGWDAMSRPDSELYRGARLSAALAWRDAEAPELTSIEESFLDAAVDREQADLRAATIQLAKQRRSVAWLRRLAAGAAVLALVAGAAATFAFIERGRADERALVAEARRVSARALVDRPYDRALLLATEAIGLWDSVETRGSLLNTIQRSPLASRVIRSGDASIIHFDLSSDATRAVAVDSLENVALIETEGRSLVTGLDEEGTSYIDAELSPDGRNVAVSSVNVECWFADCRDVGVRLVDVDDLTGQGAKLGGFPLPVADVSFSQDADMIAAIAPIPWYAAPGNIAVWNADDLEAPVVVMDLTELGENPALTPDHFVFGTVEFAPDGDTLYASGYGPTMAFETATGQATATYGGLGLLAVSPDGRTIALVGQGNEALLQDTATGETIELVGHTAPVRDAAFSPDGAVVATVGNDHTAMVWDARTGARNHILAAHVGAVHGVEFGPSGALFTAGADGAVIEWDLTGDSGLFREILSDRPLEHVVAGLPFVDPRGERVVVMGETSVDLIEVTTGTVRSIPAGPARWAAFHPDGHRFVTVTDRGVAELWDASTGTLVAGSAPGGTNDGAIAFTSDGRSVVVAGHAGDVRILDARTLEQLRPTIDVGASAAGVRAADGVIAVTSQGLDTGSGTEVVFVDANDGAILRRVELDSWGVRAAFSPDGSRYAFGGRDGDVGVVDVATGEVVYGSTEPIHQGPVAGVVFSDDSESLVSLGFDGEVVVSAGDSAVPFARLSSAHPSKAVHGVFRDATMLRIGYADGSVAEFDTDPRLWVRHACTVAGRDLTLSEWQDAFGAREYRPTCGGHTAAAGRRRPRTSVVA</sequence>
<dbReference type="SMART" id="SM00862">
    <property type="entry name" value="Trans_reg_C"/>
    <property type="match status" value="1"/>
</dbReference>
<dbReference type="Gene3D" id="1.25.40.10">
    <property type="entry name" value="Tetratricopeptide repeat domain"/>
    <property type="match status" value="1"/>
</dbReference>
<name>A0ABN2M356_9MICO</name>
<comment type="caution">
    <text evidence="8">The sequence shown here is derived from an EMBL/GenBank/DDBJ whole genome shotgun (WGS) entry which is preliminary data.</text>
</comment>
<dbReference type="PROSITE" id="PS50082">
    <property type="entry name" value="WD_REPEATS_2"/>
    <property type="match status" value="2"/>
</dbReference>
<dbReference type="InterPro" id="IPR027417">
    <property type="entry name" value="P-loop_NTPase"/>
</dbReference>
<feature type="domain" description="OmpR/PhoB-type" evidence="7">
    <location>
        <begin position="1"/>
        <end position="87"/>
    </location>
</feature>
<dbReference type="PANTHER" id="PTHR19879:SF9">
    <property type="entry name" value="TRANSCRIPTION INITIATION FACTOR TFIID SUBUNIT 5"/>
    <property type="match status" value="1"/>
</dbReference>
<protein>
    <recommendedName>
        <fullName evidence="7">OmpR/PhoB-type domain-containing protein</fullName>
    </recommendedName>
</protein>
<dbReference type="InterPro" id="IPR036388">
    <property type="entry name" value="WH-like_DNA-bd_sf"/>
</dbReference>
<dbReference type="InterPro" id="IPR005158">
    <property type="entry name" value="BTAD"/>
</dbReference>
<dbReference type="PROSITE" id="PS51755">
    <property type="entry name" value="OMPR_PHOB"/>
    <property type="match status" value="1"/>
</dbReference>
<dbReference type="SUPFAM" id="SSF82171">
    <property type="entry name" value="DPP6 N-terminal domain-like"/>
    <property type="match status" value="1"/>
</dbReference>
<dbReference type="PROSITE" id="PS00678">
    <property type="entry name" value="WD_REPEATS_1"/>
    <property type="match status" value="1"/>
</dbReference>
<dbReference type="Pfam" id="PF20703">
    <property type="entry name" value="nSTAND1"/>
    <property type="match status" value="1"/>
</dbReference>
<dbReference type="PANTHER" id="PTHR19879">
    <property type="entry name" value="TRANSCRIPTION INITIATION FACTOR TFIID"/>
    <property type="match status" value="1"/>
</dbReference>